<organism evidence="11 12">
    <name type="scientific">Araneus ventricosus</name>
    <name type="common">Orbweaver spider</name>
    <name type="synonym">Epeira ventricosa</name>
    <dbReference type="NCBI Taxonomy" id="182803"/>
    <lineage>
        <taxon>Eukaryota</taxon>
        <taxon>Metazoa</taxon>
        <taxon>Ecdysozoa</taxon>
        <taxon>Arthropoda</taxon>
        <taxon>Chelicerata</taxon>
        <taxon>Arachnida</taxon>
        <taxon>Araneae</taxon>
        <taxon>Araneomorphae</taxon>
        <taxon>Entelegynae</taxon>
        <taxon>Araneoidea</taxon>
        <taxon>Araneidae</taxon>
        <taxon>Araneus</taxon>
    </lineage>
</organism>
<keyword evidence="9" id="KW-0472">Membrane</keyword>
<dbReference type="PRINTS" id="PR01415">
    <property type="entry name" value="ANKYRIN"/>
</dbReference>
<dbReference type="GO" id="GO:0006887">
    <property type="term" value="P:exocytosis"/>
    <property type="evidence" value="ECO:0007669"/>
    <property type="project" value="UniProtKB-KW"/>
</dbReference>
<dbReference type="PROSITE" id="PS50297">
    <property type="entry name" value="ANK_REP_REGION"/>
    <property type="match status" value="19"/>
</dbReference>
<feature type="repeat" description="ANK" evidence="10">
    <location>
        <begin position="1785"/>
        <end position="1810"/>
    </location>
</feature>
<evidence type="ECO:0000256" key="8">
    <source>
        <dbReference type="ARBA" id="ARBA00023028"/>
    </source>
</evidence>
<sequence>MRAYEILKDSEISSITVHSRQDLLVKFKKLNEVSAKEFYVDILRLVKYFISANKTQPLKHLNWLLDEIGNFKSEENLRHYFANVKTHIQNFNLITLACRKKAVDALRHILMDKNKTLYNLSCKIENRVISPTDDDEFHHNAFYYAVRSNTTNILRILIDKWPNKYFDGNSEELDCLLSKSYKELKLRNVFLTEEMELYVQTEIFNIRFFHKTPRDLRSGNSIIHIKKRIELIIENIKLIKSSYSNSDPDEEFILVAEFIVKNIRVLKTVLKSTYDKLPWEEMEFYLTIFIQMCKKHFESNLVYNTVLKKEKLLLYLEKFSNILGSEKENIANSSMKKLGKRLDLKRHMVVENIIQSNSSLQNLYADYEIVRDFCSLETIEHCTNLAASADVSTMEGRLLIIRALQITGEHTKITLYTPKLSSKTVHLLLFSLPSGTREVIVRLRDSLSHDNQYIAWSKIENKTYNFFEDIQSDISKLNIMTTDVLSEIKREQMKSLLLKLKRCKYWKDVKDLSGTYSFSFESIVTEIEKLDFFALIKSDSERLWELLFSFYELIGEKTPSEDNLFQQINAMIKAEKEKFINTTEEIATNLHKLNHVFNFCKHADSNSVFNIDSLFCGFEIPDNSRAKGMEFTKKLVRELLDSILPRMHPENNEIWNIVWKIDHLIEFQMCNIKWIKEFADNLYSQKNNKMCFKMVKIQQILTSKISPLKRILRKNNLIDNSCIPNLSFFERNRKLQAVIEMLVLDILSFLEESCTYNNFFTDNDYILQTGRNLRNNLAHSNSLINDLSPMVPMQLLLNAQKLATENFLNKKIGQILKCDSYELDTTHGKDLFIIRNQKALFVALSEGNMENVRECMRKGADIFGRDMKSTSCLHFSSKAPNIEAMKYSLKQGLDINSKDFNDRTALHIAAEYNRLKIVEFLLNKSVPVNGSDAEGITPLHIAAENNSQEIVKCLLKREAHTSKTMFRLPPLHYAIFKGSIEVAKILLENEANVDRIKAQGGSTALHTAAEIGEPGIMRLLIGKKASVDSRDDTENTPFHNAVRNSHLDVVKILISEGADVNTRNVEGNTPLHDAAASGNEDIVCFLLHNQANISAKNHRLWIPLHCAADNGHLAIAELLLGLDGTIAHATNHLGQTPLHFAARNGHEKLVNLLLKFNAIIDSQDDTNATALHISACNGHFNVVQSLVESGANVEAIGTTKNCKPLHLASQGGHFQIVEFLISEGADIHSRDAYAQVTPLEIAAMLRHKDIVKLLLTKGANFRETYKFGPTPLHFTILNALSELLLDENKNMNLSIVDDFEPLLLLAAAFGEESIVRFCLKMCCNVNSRNESGLTALHLAALNNRKDIVTFLLDSGADIDIKDAEGATALCCASMGNGKETVRILINKQEENVKSFIEERNKSLFSAVVSGHDDVVNILFLNCKFDVVSLQQNYDLLHRASQFGHQKVLEILLGKGFEIDARWDNCTPLHYAVIHNRCEIARLLISKGANVNAQNEEGMTALHWIARGNSVEMLQILLNGGADASIRDKENRSVTEIAVSCNQLDMVKIFLQGKNSDINLKGNEGFTLLHISAEIGSLEITKHLTLKGANMRAKDMKGSKPIHIAAEKGHKDIVKFYLDKNVNINDLGYRNFTPLHFAALEGKINVCEYLIERSAEINVFADNGITPVHLAALNGNEEVFRILLHNGAYYNTCDISNISHLSVTESKSVIFLLKVIQKLFIAVQNNNPSEVELQLKEADCHPKFSIVNAKCVRSETPLLYASRVGYEEIVDILLKFKANPNISDKRKLMPLHYAAMFSHLKIVKALLLSGAMYNDLCFIGKSPLEYATDQTIVNLLHFANKVFKKIEDSNYSVLKDLKDIKNEEFSKLMLRAKNRNGNTLVEAAILNGFPKTEQLKELFQDDVIHQLKSADVLIKQQDFAEALGKLKIVLDRRIEIYGPENPATLDVLEKLARVLINLQKNVEALDLLQEIYRKRKNIFNEYHKETLKIKFLMALIFSREGRQAEAYELLKEVLKHKILFKKTI</sequence>
<dbReference type="Proteomes" id="UP000499080">
    <property type="component" value="Unassembled WGS sequence"/>
</dbReference>
<dbReference type="SUPFAM" id="SSF48403">
    <property type="entry name" value="Ankyrin repeat"/>
    <property type="match status" value="3"/>
</dbReference>
<feature type="repeat" description="ANK" evidence="10">
    <location>
        <begin position="1033"/>
        <end position="1065"/>
    </location>
</feature>
<dbReference type="GO" id="GO:0090729">
    <property type="term" value="F:toxin activity"/>
    <property type="evidence" value="ECO:0007669"/>
    <property type="project" value="UniProtKB-KW"/>
</dbReference>
<dbReference type="PANTHER" id="PTHR46224">
    <property type="entry name" value="ANKYRIN REPEAT FAMILY PROTEIN"/>
    <property type="match status" value="1"/>
</dbReference>
<dbReference type="GO" id="GO:0044231">
    <property type="term" value="C:host cell presynaptic membrane"/>
    <property type="evidence" value="ECO:0007669"/>
    <property type="project" value="UniProtKB-KW"/>
</dbReference>
<dbReference type="InterPro" id="IPR051616">
    <property type="entry name" value="Cul2-RING_E3_ligase_SR"/>
</dbReference>
<feature type="repeat" description="ANK" evidence="10">
    <location>
        <begin position="1234"/>
        <end position="1266"/>
    </location>
</feature>
<evidence type="ECO:0000256" key="3">
    <source>
        <dbReference type="ARBA" id="ARBA00022483"/>
    </source>
</evidence>
<feature type="repeat" description="ANK" evidence="10">
    <location>
        <begin position="1629"/>
        <end position="1661"/>
    </location>
</feature>
<feature type="repeat" description="ANK" evidence="10">
    <location>
        <begin position="1200"/>
        <end position="1232"/>
    </location>
</feature>
<keyword evidence="4" id="KW-0964">Secreted</keyword>
<keyword evidence="6" id="KW-0800">Toxin</keyword>
<keyword evidence="3" id="KW-0268">Exocytosis</keyword>
<feature type="repeat" description="ANK" evidence="10">
    <location>
        <begin position="1133"/>
        <end position="1165"/>
    </location>
</feature>
<dbReference type="EMBL" id="BGPR01007725">
    <property type="protein sequence ID" value="GBN29040.1"/>
    <property type="molecule type" value="Genomic_DNA"/>
</dbReference>
<feature type="repeat" description="ANK" evidence="10">
    <location>
        <begin position="1166"/>
        <end position="1198"/>
    </location>
</feature>
<feature type="repeat" description="ANK" evidence="10">
    <location>
        <begin position="1752"/>
        <end position="1784"/>
    </location>
</feature>
<dbReference type="Pfam" id="PF12796">
    <property type="entry name" value="Ank_2"/>
    <property type="match status" value="8"/>
</dbReference>
<evidence type="ECO:0000256" key="6">
    <source>
        <dbReference type="ARBA" id="ARBA00022656"/>
    </source>
</evidence>
<dbReference type="Gene3D" id="1.25.40.20">
    <property type="entry name" value="Ankyrin repeat-containing domain"/>
    <property type="match status" value="8"/>
</dbReference>
<evidence type="ECO:0000256" key="1">
    <source>
        <dbReference type="ARBA" id="ARBA00004175"/>
    </source>
</evidence>
<evidence type="ECO:0000256" key="9">
    <source>
        <dbReference type="ARBA" id="ARBA00023298"/>
    </source>
</evidence>
<feature type="repeat" description="ANK" evidence="10">
    <location>
        <begin position="1066"/>
        <end position="1098"/>
    </location>
</feature>
<gene>
    <name evidence="11" type="primary">Ank3_6</name>
    <name evidence="11" type="ORF">AVEN_76312_1</name>
</gene>
<evidence type="ECO:0000256" key="7">
    <source>
        <dbReference type="ARBA" id="ARBA00022699"/>
    </source>
</evidence>
<feature type="repeat" description="ANK" evidence="10">
    <location>
        <begin position="1496"/>
        <end position="1528"/>
    </location>
</feature>
<feature type="repeat" description="ANK" evidence="10">
    <location>
        <begin position="934"/>
        <end position="959"/>
    </location>
</feature>
<keyword evidence="10" id="KW-0040">ANK repeat</keyword>
<dbReference type="GO" id="GO:0044218">
    <property type="term" value="C:other organism cell membrane"/>
    <property type="evidence" value="ECO:0007669"/>
    <property type="project" value="UniProtKB-KW"/>
</dbReference>
<feature type="repeat" description="ANK" evidence="10">
    <location>
        <begin position="1431"/>
        <end position="1463"/>
    </location>
</feature>
<comment type="subcellular location">
    <subcellularLocation>
        <location evidence="2">Secreted</location>
    </subcellularLocation>
    <subcellularLocation>
        <location evidence="1">Target cell membrane</location>
    </subcellularLocation>
</comment>
<dbReference type="OrthoDB" id="6433835at2759"/>
<dbReference type="PANTHER" id="PTHR46224:SF64">
    <property type="entry name" value="IQ MOTIF AND ANKYRIN REPEAT DOMAIN-CONTAINING PROTEIN 1"/>
    <property type="match status" value="1"/>
</dbReference>
<feature type="repeat" description="ANK" evidence="10">
    <location>
        <begin position="1596"/>
        <end position="1628"/>
    </location>
</feature>
<dbReference type="Gene3D" id="1.25.40.10">
    <property type="entry name" value="Tetratricopeptide repeat domain"/>
    <property type="match status" value="1"/>
</dbReference>
<keyword evidence="9" id="KW-1053">Target membrane</keyword>
<dbReference type="InterPro" id="IPR002110">
    <property type="entry name" value="Ankyrin_rpt"/>
</dbReference>
<feature type="repeat" description="ANK" evidence="10">
    <location>
        <begin position="1000"/>
        <end position="1032"/>
    </location>
</feature>
<dbReference type="GO" id="GO:0005576">
    <property type="term" value="C:extracellular region"/>
    <property type="evidence" value="ECO:0007669"/>
    <property type="project" value="UniProtKB-SubCell"/>
</dbReference>
<protein>
    <submittedName>
        <fullName evidence="11">Ankyrin-3</fullName>
    </submittedName>
</protein>
<feature type="repeat" description="ANK" evidence="10">
    <location>
        <begin position="1463"/>
        <end position="1495"/>
    </location>
</feature>
<dbReference type="InterPro" id="IPR011990">
    <property type="entry name" value="TPR-like_helical_dom_sf"/>
</dbReference>
<feature type="repeat" description="ANK" evidence="10">
    <location>
        <begin position="1331"/>
        <end position="1363"/>
    </location>
</feature>
<evidence type="ECO:0000256" key="2">
    <source>
        <dbReference type="ARBA" id="ARBA00004613"/>
    </source>
</evidence>
<reference evidence="11 12" key="1">
    <citation type="journal article" date="2019" name="Sci. Rep.">
        <title>Orb-weaving spider Araneus ventricosus genome elucidates the spidroin gene catalogue.</title>
        <authorList>
            <person name="Kono N."/>
            <person name="Nakamura H."/>
            <person name="Ohtoshi R."/>
            <person name="Moran D.A.P."/>
            <person name="Shinohara A."/>
            <person name="Yoshida Y."/>
            <person name="Fujiwara M."/>
            <person name="Mori M."/>
            <person name="Tomita M."/>
            <person name="Arakawa K."/>
        </authorList>
    </citation>
    <scope>NUCLEOTIDE SEQUENCE [LARGE SCALE GENOMIC DNA]</scope>
</reference>
<feature type="repeat" description="ANK" evidence="10">
    <location>
        <begin position="1662"/>
        <end position="1694"/>
    </location>
</feature>
<evidence type="ECO:0000256" key="5">
    <source>
        <dbReference type="ARBA" id="ARBA00022537"/>
    </source>
</evidence>
<proteinExistence type="predicted"/>
<dbReference type="Pfam" id="PF00023">
    <property type="entry name" value="Ank"/>
    <property type="match status" value="3"/>
</dbReference>
<feature type="repeat" description="ANK" evidence="10">
    <location>
        <begin position="901"/>
        <end position="933"/>
    </location>
</feature>
<evidence type="ECO:0000256" key="10">
    <source>
        <dbReference type="PROSITE-ProRule" id="PRU00023"/>
    </source>
</evidence>
<keyword evidence="12" id="KW-1185">Reference proteome</keyword>
<dbReference type="SUPFAM" id="SSF48452">
    <property type="entry name" value="TPR-like"/>
    <property type="match status" value="1"/>
</dbReference>
<keyword evidence="5" id="KW-1052">Target cell membrane</keyword>
<evidence type="ECO:0000313" key="12">
    <source>
        <dbReference type="Proteomes" id="UP000499080"/>
    </source>
</evidence>
<evidence type="ECO:0000256" key="4">
    <source>
        <dbReference type="ARBA" id="ARBA00022525"/>
    </source>
</evidence>
<dbReference type="InterPro" id="IPR036770">
    <property type="entry name" value="Ankyrin_rpt-contain_sf"/>
</dbReference>
<keyword evidence="8" id="KW-0638">Presynaptic neurotoxin</keyword>
<name>A0A4Y2MRP4_ARAVE</name>
<feature type="repeat" description="ANK" evidence="10">
    <location>
        <begin position="1563"/>
        <end position="1595"/>
    </location>
</feature>
<accession>A0A4Y2MRP4</accession>
<keyword evidence="7" id="KW-0528">Neurotoxin</keyword>
<dbReference type="PROSITE" id="PS50088">
    <property type="entry name" value="ANK_REPEAT"/>
    <property type="match status" value="20"/>
</dbReference>
<feature type="repeat" description="ANK" evidence="10">
    <location>
        <begin position="970"/>
        <end position="998"/>
    </location>
</feature>
<comment type="caution">
    <text evidence="11">The sequence shown here is derived from an EMBL/GenBank/DDBJ whole genome shotgun (WGS) entry which is preliminary data.</text>
</comment>
<dbReference type="SMART" id="SM00248">
    <property type="entry name" value="ANK"/>
    <property type="match status" value="30"/>
</dbReference>
<evidence type="ECO:0000313" key="11">
    <source>
        <dbReference type="EMBL" id="GBN29040.1"/>
    </source>
</evidence>